<feature type="compositionally biased region" description="Basic residues" evidence="1">
    <location>
        <begin position="311"/>
        <end position="329"/>
    </location>
</feature>
<dbReference type="EMBL" id="KF901041">
    <property type="protein sequence ID" value="AIF15946.1"/>
    <property type="molecule type" value="Genomic_DNA"/>
</dbReference>
<feature type="compositionally biased region" description="Basic and acidic residues" evidence="1">
    <location>
        <begin position="24"/>
        <end position="42"/>
    </location>
</feature>
<dbReference type="Pfam" id="PF23435">
    <property type="entry name" value="DUF7121"/>
    <property type="match status" value="1"/>
</dbReference>
<organism evidence="2">
    <name type="scientific">uncultured marine group II/III euryarchaeote KM3_72_A06</name>
    <dbReference type="NCBI Taxonomy" id="1456496"/>
    <lineage>
        <taxon>Archaea</taxon>
        <taxon>Methanobacteriati</taxon>
        <taxon>Methanobacteriota</taxon>
        <taxon>environmental samples</taxon>
    </lineage>
</organism>
<accession>A0A075HHQ6</accession>
<reference evidence="2" key="1">
    <citation type="journal article" date="2014" name="Genome Biol. Evol.">
        <title>Pangenome evidence for extensive interdomain horizontal transfer affecting lineage core and shell genes in uncultured planktonic thaumarchaeota and euryarchaeota.</title>
        <authorList>
            <person name="Deschamps P."/>
            <person name="Zivanovic Y."/>
            <person name="Moreira D."/>
            <person name="Rodriguez-Valera F."/>
            <person name="Lopez-Garcia P."/>
        </authorList>
    </citation>
    <scope>NUCLEOTIDE SEQUENCE</scope>
</reference>
<feature type="compositionally biased region" description="Basic and acidic residues" evidence="1">
    <location>
        <begin position="254"/>
        <end position="272"/>
    </location>
</feature>
<feature type="region of interest" description="Disordered" evidence="1">
    <location>
        <begin position="254"/>
        <end position="329"/>
    </location>
</feature>
<sequence>MSEEPVNPDDDLRSRLHAMETKLRRMREQRNSHNENARRAADSRNAVQEQAKSLRESIDEMKEQQKEIRDRARVHKARRDEIQSHIRELIAKKRGRRDDQRGTKSVVIELSETEGQIERIERRLETDGSLKLEDENKLLKELKKLIGKRNELLPAVKEHQTISIDLGDMDESISRLKVEADAEHQAMVDCHKEADAVWEEIKPMFEERDFVRAEGDRLHNAFVEARKAADEVHSEMKGLLDQVNEIRDSLKAARDEREQTIRDHNQSVRDAFRSPSENEELAGSLEEMFLESGSLTLGGTGAEQESESVRSKKPQKGKRRRLGTTRGRV</sequence>
<name>A0A075HHQ6_9EURY</name>
<proteinExistence type="predicted"/>
<dbReference type="InterPro" id="IPR055545">
    <property type="entry name" value="DUF7121"/>
</dbReference>
<protein>
    <submittedName>
        <fullName evidence="2">Putative archaeal coiled-coil protein</fullName>
    </submittedName>
</protein>
<feature type="region of interest" description="Disordered" evidence="1">
    <location>
        <begin position="24"/>
        <end position="76"/>
    </location>
</feature>
<evidence type="ECO:0000256" key="1">
    <source>
        <dbReference type="SAM" id="MobiDB-lite"/>
    </source>
</evidence>
<feature type="compositionally biased region" description="Basic and acidic residues" evidence="1">
    <location>
        <begin position="52"/>
        <end position="71"/>
    </location>
</feature>
<evidence type="ECO:0000313" key="2">
    <source>
        <dbReference type="EMBL" id="AIF15946.1"/>
    </source>
</evidence>
<dbReference type="AlphaFoldDB" id="A0A075HHQ6"/>